<dbReference type="InterPro" id="IPR036388">
    <property type="entry name" value="WH-like_DNA-bd_sf"/>
</dbReference>
<dbReference type="GO" id="GO:0006355">
    <property type="term" value="P:regulation of DNA-templated transcription"/>
    <property type="evidence" value="ECO:0007669"/>
    <property type="project" value="InterPro"/>
</dbReference>
<evidence type="ECO:0000256" key="1">
    <source>
        <dbReference type="ARBA" id="ARBA00022553"/>
    </source>
</evidence>
<dbReference type="GO" id="GO:0000160">
    <property type="term" value="P:phosphorelay signal transduction system"/>
    <property type="evidence" value="ECO:0007669"/>
    <property type="project" value="UniProtKB-KW"/>
</dbReference>
<keyword evidence="1" id="KW-0597">Phosphoprotein</keyword>
<sequence length="89" mass="10661">MDEDSLEVWRNGEPIRLSATEFKLLRFMMINEERVISKAQILSYVWNVDFASDSRNVEIYVHYLRRKLNLPDEQLIRTIRGVGYQLRSQ</sequence>
<feature type="domain" description="OmpR/PhoB-type" evidence="7">
    <location>
        <begin position="1"/>
        <end position="88"/>
    </location>
</feature>
<dbReference type="InterPro" id="IPR001867">
    <property type="entry name" value="OmpR/PhoB-type_DNA-bd"/>
</dbReference>
<keyword evidence="2" id="KW-0902">Two-component regulatory system</keyword>
<dbReference type="GO" id="GO:0003677">
    <property type="term" value="F:DNA binding"/>
    <property type="evidence" value="ECO:0007669"/>
    <property type="project" value="UniProtKB-UniRule"/>
</dbReference>
<dbReference type="AlphaFoldDB" id="A0A1H9XSG4"/>
<protein>
    <submittedName>
        <fullName evidence="8">Two-component system, OmpR family, response regulator</fullName>
    </submittedName>
</protein>
<keyword evidence="3" id="KW-0805">Transcription regulation</keyword>
<dbReference type="SMART" id="SM00862">
    <property type="entry name" value="Trans_reg_C"/>
    <property type="match status" value="1"/>
</dbReference>
<dbReference type="FunFam" id="1.10.10.10:FF:000005">
    <property type="entry name" value="Two-component system response regulator"/>
    <property type="match status" value="1"/>
</dbReference>
<keyword evidence="9" id="KW-1185">Reference proteome</keyword>
<dbReference type="InterPro" id="IPR016032">
    <property type="entry name" value="Sig_transdc_resp-reg_C-effctor"/>
</dbReference>
<proteinExistence type="predicted"/>
<accession>A0A1H9XSG4</accession>
<dbReference type="CDD" id="cd00383">
    <property type="entry name" value="trans_reg_C"/>
    <property type="match status" value="1"/>
</dbReference>
<organism evidence="8 9">
    <name type="scientific">Lentzea flaviverrucosa</name>
    <dbReference type="NCBI Taxonomy" id="200379"/>
    <lineage>
        <taxon>Bacteria</taxon>
        <taxon>Bacillati</taxon>
        <taxon>Actinomycetota</taxon>
        <taxon>Actinomycetes</taxon>
        <taxon>Pseudonocardiales</taxon>
        <taxon>Pseudonocardiaceae</taxon>
        <taxon>Lentzea</taxon>
    </lineage>
</organism>
<name>A0A1H9XSG4_9PSEU</name>
<dbReference type="EMBL" id="FOFT01000017">
    <property type="protein sequence ID" value="SES49115.1"/>
    <property type="molecule type" value="Genomic_DNA"/>
</dbReference>
<dbReference type="Pfam" id="PF00486">
    <property type="entry name" value="Trans_reg_C"/>
    <property type="match status" value="1"/>
</dbReference>
<evidence type="ECO:0000256" key="4">
    <source>
        <dbReference type="ARBA" id="ARBA00023125"/>
    </source>
</evidence>
<dbReference type="PROSITE" id="PS51755">
    <property type="entry name" value="OMPR_PHOB"/>
    <property type="match status" value="1"/>
</dbReference>
<dbReference type="Proteomes" id="UP000199028">
    <property type="component" value="Unassembled WGS sequence"/>
</dbReference>
<evidence type="ECO:0000256" key="2">
    <source>
        <dbReference type="ARBA" id="ARBA00023012"/>
    </source>
</evidence>
<feature type="DNA-binding region" description="OmpR/PhoB-type" evidence="6">
    <location>
        <begin position="1"/>
        <end position="88"/>
    </location>
</feature>
<keyword evidence="4 6" id="KW-0238">DNA-binding</keyword>
<keyword evidence="5" id="KW-0804">Transcription</keyword>
<reference evidence="9" key="1">
    <citation type="submission" date="2016-10" db="EMBL/GenBank/DDBJ databases">
        <authorList>
            <person name="Varghese N."/>
            <person name="Submissions S."/>
        </authorList>
    </citation>
    <scope>NUCLEOTIDE SEQUENCE [LARGE SCALE GENOMIC DNA]</scope>
    <source>
        <strain evidence="9">CGMCC 4.578</strain>
    </source>
</reference>
<evidence type="ECO:0000313" key="8">
    <source>
        <dbReference type="EMBL" id="SES49115.1"/>
    </source>
</evidence>
<evidence type="ECO:0000256" key="3">
    <source>
        <dbReference type="ARBA" id="ARBA00023015"/>
    </source>
</evidence>
<dbReference type="Gene3D" id="1.10.10.10">
    <property type="entry name" value="Winged helix-like DNA-binding domain superfamily/Winged helix DNA-binding domain"/>
    <property type="match status" value="1"/>
</dbReference>
<dbReference type="SUPFAM" id="SSF46894">
    <property type="entry name" value="C-terminal effector domain of the bipartite response regulators"/>
    <property type="match status" value="1"/>
</dbReference>
<evidence type="ECO:0000256" key="6">
    <source>
        <dbReference type="PROSITE-ProRule" id="PRU01091"/>
    </source>
</evidence>
<evidence type="ECO:0000313" key="9">
    <source>
        <dbReference type="Proteomes" id="UP000199028"/>
    </source>
</evidence>
<evidence type="ECO:0000259" key="7">
    <source>
        <dbReference type="PROSITE" id="PS51755"/>
    </source>
</evidence>
<evidence type="ECO:0000256" key="5">
    <source>
        <dbReference type="ARBA" id="ARBA00023163"/>
    </source>
</evidence>
<gene>
    <name evidence="8" type="ORF">SAMN05216195_11775</name>
</gene>